<name>A0ABR1CSI0_NECAM</name>
<dbReference type="PANTHER" id="PTHR21662:SF59">
    <property type="entry name" value="RECEPTOR PROTEIN-TYROSINE KINASE"/>
    <property type="match status" value="1"/>
</dbReference>
<evidence type="ECO:0000313" key="3">
    <source>
        <dbReference type="EMBL" id="KAK6741279.1"/>
    </source>
</evidence>
<dbReference type="InterPro" id="IPR053079">
    <property type="entry name" value="SPS2_domain"/>
</dbReference>
<dbReference type="PANTHER" id="PTHR21662">
    <property type="entry name" value="RECEPTOR PROTEIN-TYROSINE KINASE"/>
    <property type="match status" value="1"/>
</dbReference>
<dbReference type="SUPFAM" id="SSF52058">
    <property type="entry name" value="L domain-like"/>
    <property type="match status" value="2"/>
</dbReference>
<proteinExistence type="predicted"/>
<dbReference type="Proteomes" id="UP001303046">
    <property type="component" value="Unassembled WGS sequence"/>
</dbReference>
<reference evidence="3 4" key="1">
    <citation type="submission" date="2023-08" db="EMBL/GenBank/DDBJ databases">
        <title>A Necator americanus chromosomal reference genome.</title>
        <authorList>
            <person name="Ilik V."/>
            <person name="Petrzelkova K.J."/>
            <person name="Pardy F."/>
            <person name="Fuh T."/>
            <person name="Niatou-Singa F.S."/>
            <person name="Gouil Q."/>
            <person name="Baker L."/>
            <person name="Ritchie M.E."/>
            <person name="Jex A.R."/>
            <person name="Gazzola D."/>
            <person name="Li H."/>
            <person name="Toshio Fujiwara R."/>
            <person name="Zhan B."/>
            <person name="Aroian R.V."/>
            <person name="Pafco B."/>
            <person name="Schwarz E.M."/>
        </authorList>
    </citation>
    <scope>NUCLEOTIDE SEQUENCE [LARGE SCALE GENOMIC DNA]</scope>
    <source>
        <strain evidence="3 4">Aroian</strain>
        <tissue evidence="3">Whole animal</tissue>
    </source>
</reference>
<evidence type="ECO:0000256" key="1">
    <source>
        <dbReference type="SAM" id="Phobius"/>
    </source>
</evidence>
<keyword evidence="1" id="KW-0812">Transmembrane</keyword>
<keyword evidence="4" id="KW-1185">Reference proteome</keyword>
<dbReference type="InterPro" id="IPR000494">
    <property type="entry name" value="Rcpt_L-dom"/>
</dbReference>
<evidence type="ECO:0000313" key="4">
    <source>
        <dbReference type="Proteomes" id="UP001303046"/>
    </source>
</evidence>
<feature type="transmembrane region" description="Helical" evidence="1">
    <location>
        <begin position="560"/>
        <end position="586"/>
    </location>
</feature>
<dbReference type="Pfam" id="PF01030">
    <property type="entry name" value="Recep_L_domain"/>
    <property type="match status" value="1"/>
</dbReference>
<accession>A0ABR1CSI0</accession>
<keyword evidence="1" id="KW-1133">Transmembrane helix</keyword>
<sequence>MEAQSGGADYVVEAEQVNDAHSTCWQTQANGNKARSEDGTLVALYNWGPTSVLNLQGPTHDQVSVFPKKSDTNLSIQEKLVSRSEIPVNYALNTIRCWGTQPRKFPPKIRRLRAAYLMKLQFFGKIIFLLIIVTNSEGWSSKRTQRSRFRRTSKVLTTRKTTENTVIGNKNGKCTGLPKITKANIKGILTRCSGKTEIDGQDFDAAESGISEEETEELFRGKTTVGCKKVKEESFPALIVENNNRLTNFILSPRIVIRHQQIFMSSRNLPTMRIRQNPLLETIGLLKYAFRSSSEKFEILEEGECQFTKEVESFNELKQCRIITGDLTFSKSMEADPPARFRMYKINGCLRINGTNIKNVDFLANTTSDEVTCSSGRHEIHNNKQLCVKKELYNNEKLHFKNNMHPSCEISCNAEPLTKANLKNFQACRSILGDVEIKEWSDPDGVSELIEVFGNVEEIHGQLRLVNTSIKSTSELFRSLRIIDSTVSGGVGIHIEDNPELNLIELRSVESIQSGNQTSVFIRQPKTLITPETSYQLRTSTFGKVEIEAVVRHPEEGGLVVVYVLYFGLLILLNIAMAILLTFLLLNLKKGKKKRKSTLKSKAQNSKFQQQSH</sequence>
<comment type="caution">
    <text evidence="3">The sequence shown here is derived from an EMBL/GenBank/DDBJ whole genome shotgun (WGS) entry which is preliminary data.</text>
</comment>
<feature type="domain" description="Receptor L-domain" evidence="2">
    <location>
        <begin position="428"/>
        <end position="536"/>
    </location>
</feature>
<organism evidence="3 4">
    <name type="scientific">Necator americanus</name>
    <name type="common">Human hookworm</name>
    <dbReference type="NCBI Taxonomy" id="51031"/>
    <lineage>
        <taxon>Eukaryota</taxon>
        <taxon>Metazoa</taxon>
        <taxon>Ecdysozoa</taxon>
        <taxon>Nematoda</taxon>
        <taxon>Chromadorea</taxon>
        <taxon>Rhabditida</taxon>
        <taxon>Rhabditina</taxon>
        <taxon>Rhabditomorpha</taxon>
        <taxon>Strongyloidea</taxon>
        <taxon>Ancylostomatidae</taxon>
        <taxon>Bunostominae</taxon>
        <taxon>Necator</taxon>
    </lineage>
</organism>
<keyword evidence="1" id="KW-0472">Membrane</keyword>
<dbReference type="EMBL" id="JAVFWL010000003">
    <property type="protein sequence ID" value="KAK6741279.1"/>
    <property type="molecule type" value="Genomic_DNA"/>
</dbReference>
<protein>
    <recommendedName>
        <fullName evidence="2">Receptor L-domain domain-containing protein</fullName>
    </recommendedName>
</protein>
<dbReference type="Gene3D" id="3.80.20.20">
    <property type="entry name" value="Receptor L-domain"/>
    <property type="match status" value="1"/>
</dbReference>
<gene>
    <name evidence="3" type="primary">Necator_chrIII.g10014</name>
    <name evidence="3" type="ORF">RB195_009249</name>
</gene>
<evidence type="ECO:0000259" key="2">
    <source>
        <dbReference type="Pfam" id="PF01030"/>
    </source>
</evidence>
<dbReference type="InterPro" id="IPR036941">
    <property type="entry name" value="Rcpt_L-dom_sf"/>
</dbReference>